<evidence type="ECO:0000313" key="6">
    <source>
        <dbReference type="Proteomes" id="UP000809273"/>
    </source>
</evidence>
<evidence type="ECO:0000256" key="4">
    <source>
        <dbReference type="SAM" id="Phobius"/>
    </source>
</evidence>
<feature type="transmembrane region" description="Helical" evidence="4">
    <location>
        <begin position="6"/>
        <end position="24"/>
    </location>
</feature>
<keyword evidence="4" id="KW-1133">Transmembrane helix</keyword>
<evidence type="ECO:0000313" key="5">
    <source>
        <dbReference type="EMBL" id="MBN1572930.1"/>
    </source>
</evidence>
<gene>
    <name evidence="5" type="ORF">JW984_07025</name>
</gene>
<dbReference type="AlphaFoldDB" id="A0A9D8PPH0"/>
<dbReference type="PANTHER" id="PTHR44943:SF8">
    <property type="entry name" value="TPR REPEAT-CONTAINING PROTEIN MJ0263"/>
    <property type="match status" value="1"/>
</dbReference>
<feature type="repeat" description="TPR" evidence="3">
    <location>
        <begin position="68"/>
        <end position="101"/>
    </location>
</feature>
<comment type="caution">
    <text evidence="5">The sequence shown here is derived from an EMBL/GenBank/DDBJ whole genome shotgun (WGS) entry which is preliminary data.</text>
</comment>
<keyword evidence="1" id="KW-0677">Repeat</keyword>
<keyword evidence="4" id="KW-0472">Membrane</keyword>
<dbReference type="PROSITE" id="PS50005">
    <property type="entry name" value="TPR"/>
    <property type="match status" value="3"/>
</dbReference>
<dbReference type="InterPro" id="IPR011990">
    <property type="entry name" value="TPR-like_helical_dom_sf"/>
</dbReference>
<reference evidence="5" key="2">
    <citation type="submission" date="2021-01" db="EMBL/GenBank/DDBJ databases">
        <authorList>
            <person name="Hahn C.R."/>
            <person name="Youssef N.H."/>
            <person name="Elshahed M."/>
        </authorList>
    </citation>
    <scope>NUCLEOTIDE SEQUENCE</scope>
    <source>
        <strain evidence="5">Zod_Metabat.24</strain>
    </source>
</reference>
<keyword evidence="4" id="KW-0812">Transmembrane</keyword>
<dbReference type="SMART" id="SM00028">
    <property type="entry name" value="TPR"/>
    <property type="match status" value="3"/>
</dbReference>
<sequence length="196" mass="22020">MRKWGYLITLSLIIGTVIALIFIIKGTSLSIVEDHSGVDYGVSLIRDGRYNDAASVFAEALESNPNDPELLNYLGISRFNKGDYAGALKAFSSALKINPSLADANHNLGLTYHEMGLYYHAIEYYERVINLGADDDLLHYHMGLTKIALRDWDGAVESLDTAVTLGSRKTPPDDKMLEEYRRYLKYARYRDGFGKK</sequence>
<dbReference type="Gene3D" id="1.25.40.10">
    <property type="entry name" value="Tetratricopeptide repeat domain"/>
    <property type="match status" value="1"/>
</dbReference>
<feature type="repeat" description="TPR" evidence="3">
    <location>
        <begin position="34"/>
        <end position="67"/>
    </location>
</feature>
<dbReference type="PANTHER" id="PTHR44943">
    <property type="entry name" value="CELLULOSE SYNTHASE OPERON PROTEIN C"/>
    <property type="match status" value="1"/>
</dbReference>
<dbReference type="SUPFAM" id="SSF48452">
    <property type="entry name" value="TPR-like"/>
    <property type="match status" value="1"/>
</dbReference>
<reference evidence="5" key="1">
    <citation type="journal article" date="2021" name="Environ. Microbiol.">
        <title>Genomic characterization of three novel Desulfobacterota classes expand the metabolic and phylogenetic diversity of the phylum.</title>
        <authorList>
            <person name="Murphy C.L."/>
            <person name="Biggerstaff J."/>
            <person name="Eichhorn A."/>
            <person name="Ewing E."/>
            <person name="Shahan R."/>
            <person name="Soriano D."/>
            <person name="Stewart S."/>
            <person name="VanMol K."/>
            <person name="Walker R."/>
            <person name="Walters P."/>
            <person name="Elshahed M.S."/>
            <person name="Youssef N.H."/>
        </authorList>
    </citation>
    <scope>NUCLEOTIDE SEQUENCE</scope>
    <source>
        <strain evidence="5">Zod_Metabat.24</strain>
    </source>
</reference>
<name>A0A9D8PPH0_9DELT</name>
<protein>
    <submittedName>
        <fullName evidence="5">Tetratricopeptide repeat protein</fullName>
    </submittedName>
</protein>
<evidence type="ECO:0000256" key="2">
    <source>
        <dbReference type="ARBA" id="ARBA00022803"/>
    </source>
</evidence>
<dbReference type="Proteomes" id="UP000809273">
    <property type="component" value="Unassembled WGS sequence"/>
</dbReference>
<feature type="repeat" description="TPR" evidence="3">
    <location>
        <begin position="102"/>
        <end position="135"/>
    </location>
</feature>
<keyword evidence="2 3" id="KW-0802">TPR repeat</keyword>
<proteinExistence type="predicted"/>
<dbReference type="InterPro" id="IPR019734">
    <property type="entry name" value="TPR_rpt"/>
</dbReference>
<evidence type="ECO:0000256" key="1">
    <source>
        <dbReference type="ARBA" id="ARBA00022737"/>
    </source>
</evidence>
<dbReference type="InterPro" id="IPR051685">
    <property type="entry name" value="Ycf3/AcsC/BcsC/TPR_MFPF"/>
</dbReference>
<dbReference type="EMBL" id="JAFGIX010000032">
    <property type="protein sequence ID" value="MBN1572930.1"/>
    <property type="molecule type" value="Genomic_DNA"/>
</dbReference>
<dbReference type="Pfam" id="PF13414">
    <property type="entry name" value="TPR_11"/>
    <property type="match status" value="1"/>
</dbReference>
<accession>A0A9D8PPH0</accession>
<evidence type="ECO:0000256" key="3">
    <source>
        <dbReference type="PROSITE-ProRule" id="PRU00339"/>
    </source>
</evidence>
<organism evidence="5 6">
    <name type="scientific">Candidatus Zymogenus saltonus</name>
    <dbReference type="NCBI Taxonomy" id="2844893"/>
    <lineage>
        <taxon>Bacteria</taxon>
        <taxon>Deltaproteobacteria</taxon>
        <taxon>Candidatus Zymogenia</taxon>
        <taxon>Candidatus Zymogeniales</taxon>
        <taxon>Candidatus Zymogenaceae</taxon>
        <taxon>Candidatus Zymogenus</taxon>
    </lineage>
</organism>